<dbReference type="PANTHER" id="PTHR31308:SF3">
    <property type="entry name" value="ENDOGLYCOCERAMIDASE"/>
    <property type="match status" value="1"/>
</dbReference>
<dbReference type="Pfam" id="PF00150">
    <property type="entry name" value="Cellulase"/>
    <property type="match status" value="1"/>
</dbReference>
<reference evidence="7 8" key="1">
    <citation type="journal article" date="2023" name="Commun. Biol.">
        <title>Genome analysis of Parmales, the sister group of diatoms, reveals the evolutionary specialization of diatoms from phago-mixotrophs to photoautotrophs.</title>
        <authorList>
            <person name="Ban H."/>
            <person name="Sato S."/>
            <person name="Yoshikawa S."/>
            <person name="Yamada K."/>
            <person name="Nakamura Y."/>
            <person name="Ichinomiya M."/>
            <person name="Sato N."/>
            <person name="Blanc-Mathieu R."/>
            <person name="Endo H."/>
            <person name="Kuwata A."/>
            <person name="Ogata H."/>
        </authorList>
    </citation>
    <scope>NUCLEOTIDE SEQUENCE [LARGE SCALE GENOMIC DNA]</scope>
</reference>
<protein>
    <recommendedName>
        <fullName evidence="6">Glycoside hydrolase family 5 domain-containing protein</fullName>
    </recommendedName>
</protein>
<dbReference type="InterPro" id="IPR001547">
    <property type="entry name" value="Glyco_hydro_5"/>
</dbReference>
<evidence type="ECO:0000313" key="8">
    <source>
        <dbReference type="Proteomes" id="UP001165060"/>
    </source>
</evidence>
<keyword evidence="5" id="KW-0732">Signal</keyword>
<comment type="caution">
    <text evidence="7">The sequence shown here is derived from an EMBL/GenBank/DDBJ whole genome shotgun (WGS) entry which is preliminary data.</text>
</comment>
<keyword evidence="8" id="KW-1185">Reference proteome</keyword>
<keyword evidence="2 4" id="KW-0378">Hydrolase</keyword>
<proteinExistence type="inferred from homology"/>
<dbReference type="InterPro" id="IPR013780">
    <property type="entry name" value="Glyco_hydro_b"/>
</dbReference>
<dbReference type="Gene3D" id="2.60.40.1180">
    <property type="entry name" value="Golgi alpha-mannosidase II"/>
    <property type="match status" value="1"/>
</dbReference>
<gene>
    <name evidence="7" type="ORF">TeGR_g2323</name>
</gene>
<feature type="domain" description="Glycoside hydrolase family 5" evidence="6">
    <location>
        <begin position="60"/>
        <end position="382"/>
    </location>
</feature>
<dbReference type="PANTHER" id="PTHR31308">
    <property type="match status" value="1"/>
</dbReference>
<name>A0ABQ6ME42_9STRA</name>
<dbReference type="InterPro" id="IPR017853">
    <property type="entry name" value="GH"/>
</dbReference>
<evidence type="ECO:0000256" key="1">
    <source>
        <dbReference type="ARBA" id="ARBA00005641"/>
    </source>
</evidence>
<dbReference type="SUPFAM" id="SSF51445">
    <property type="entry name" value="(Trans)glycosidases"/>
    <property type="match status" value="1"/>
</dbReference>
<evidence type="ECO:0000256" key="3">
    <source>
        <dbReference type="ARBA" id="ARBA00023295"/>
    </source>
</evidence>
<dbReference type="Proteomes" id="UP001165060">
    <property type="component" value="Unassembled WGS sequence"/>
</dbReference>
<organism evidence="7 8">
    <name type="scientific">Tetraparma gracilis</name>
    <dbReference type="NCBI Taxonomy" id="2962635"/>
    <lineage>
        <taxon>Eukaryota</taxon>
        <taxon>Sar</taxon>
        <taxon>Stramenopiles</taxon>
        <taxon>Ochrophyta</taxon>
        <taxon>Bolidophyceae</taxon>
        <taxon>Parmales</taxon>
        <taxon>Triparmaceae</taxon>
        <taxon>Tetraparma</taxon>
    </lineage>
</organism>
<evidence type="ECO:0000256" key="2">
    <source>
        <dbReference type="ARBA" id="ARBA00022801"/>
    </source>
</evidence>
<feature type="chain" id="PRO_5046339311" description="Glycoside hydrolase family 5 domain-containing protein" evidence="5">
    <location>
        <begin position="18"/>
        <end position="537"/>
    </location>
</feature>
<evidence type="ECO:0000256" key="4">
    <source>
        <dbReference type="RuleBase" id="RU361153"/>
    </source>
</evidence>
<dbReference type="InterPro" id="IPR052066">
    <property type="entry name" value="Glycosphingolipid_Hydrolases"/>
</dbReference>
<keyword evidence="3 4" id="KW-0326">Glycosidase</keyword>
<dbReference type="EMBL" id="BRYB01002712">
    <property type="protein sequence ID" value="GMI24391.1"/>
    <property type="molecule type" value="Genomic_DNA"/>
</dbReference>
<sequence length="537" mass="60654">MLRSLLSLFALAAPASGYIRINPATNQFLDELNREVFFRGVNAVYKLPPYHPSTGDYDPQYSMNAQDAEQLSAWGFNVVRLGVMWAGLEPERGVYNETYLEEIATIVNTLADKNIYTIIDMHQDILSRDFCGNGIPSWAAQLGSNTTAHAFPLPAHGAFTLDENNQPSLDDCLQNDFVTYYFSGAVSKTFQALYDNDFGLLDSFSDFWRTVAKRFKSHNHVLGYEIINEPWAGDIYSDPRQVFNAESTQLTGFYDTVHQAIREEDPHHIVFYEPLTYDMWPIGWSENPLGTEWNDKSALSYHIYCPLAGGDLTPLVLKLACQAVDLDFFHQRGLDVARLGGGGMMTEWGSLGDSPLDLEELNHVLRLADDHKVSHIYWQYKDYHDITSTGDSGISLLPQGEPQLDKIKVLSRPFAHAVAGFTTLMKFHEKIEMYELIYEPATKEEVEVWEMARTKIRVNRENWFNADHVHGIKVDVTVSGAKVGDKGDVSSFVKVACEDKGQRVVVDHDKDMVKDGDDEISIRVTIHPCLVRLECTC</sequence>
<evidence type="ECO:0000256" key="5">
    <source>
        <dbReference type="SAM" id="SignalP"/>
    </source>
</evidence>
<evidence type="ECO:0000259" key="6">
    <source>
        <dbReference type="Pfam" id="PF00150"/>
    </source>
</evidence>
<accession>A0ABQ6ME42</accession>
<dbReference type="Gene3D" id="3.20.20.80">
    <property type="entry name" value="Glycosidases"/>
    <property type="match status" value="1"/>
</dbReference>
<feature type="signal peptide" evidence="5">
    <location>
        <begin position="1"/>
        <end position="17"/>
    </location>
</feature>
<comment type="similarity">
    <text evidence="1 4">Belongs to the glycosyl hydrolase 5 (cellulase A) family.</text>
</comment>
<evidence type="ECO:0000313" key="7">
    <source>
        <dbReference type="EMBL" id="GMI24391.1"/>
    </source>
</evidence>